<sequence length="321" mass="33788">MNEEQKQQQGTGTSGNFEEQLRELLAEDANTIRPAPVPYPAIRRRGAIERRRRLAAAGAALVTLTVLPVGAYALTGGNTGGDTAASTPSVSATPRTSATPTPTPSASPSGPTRPATDGQLLDGITFGQAADGLEKCLAYDRSHTRGLSAKFHTDLGAAADYRIILAMNSTGDSNAPGDGIYVVAVKKVKKQPEQTRLICNIKNGEAQGINISGGSDGPPDAGPVMADMNGGKLYHQSILDRGNWKLPFRWGVIGTVKPQVARVAVSYGDATSQAALDHGWFVASGILNQQVTVAPHIKGYGADGKLVYDSDKDKYYQKTLT</sequence>
<dbReference type="RefSeq" id="WP_329512212.1">
    <property type="nucleotide sequence ID" value="NZ_BAAAYZ010000083.1"/>
</dbReference>
<feature type="region of interest" description="Disordered" evidence="1">
    <location>
        <begin position="77"/>
        <end position="120"/>
    </location>
</feature>
<evidence type="ECO:0000313" key="3">
    <source>
        <dbReference type="EMBL" id="MED7827845.1"/>
    </source>
</evidence>
<evidence type="ECO:0000313" key="4">
    <source>
        <dbReference type="Proteomes" id="UP001333996"/>
    </source>
</evidence>
<dbReference type="EMBL" id="JAYWVC010000277">
    <property type="protein sequence ID" value="MED7827845.1"/>
    <property type="molecule type" value="Genomic_DNA"/>
</dbReference>
<dbReference type="Proteomes" id="UP001333996">
    <property type="component" value="Unassembled WGS sequence"/>
</dbReference>
<feature type="transmembrane region" description="Helical" evidence="2">
    <location>
        <begin position="54"/>
        <end position="74"/>
    </location>
</feature>
<evidence type="ECO:0000256" key="1">
    <source>
        <dbReference type="SAM" id="MobiDB-lite"/>
    </source>
</evidence>
<comment type="caution">
    <text evidence="3">The sequence shown here is derived from an EMBL/GenBank/DDBJ whole genome shotgun (WGS) entry which is preliminary data.</text>
</comment>
<keyword evidence="2" id="KW-1133">Transmembrane helix</keyword>
<feature type="region of interest" description="Disordered" evidence="1">
    <location>
        <begin position="1"/>
        <end position="20"/>
    </location>
</feature>
<gene>
    <name evidence="3" type="ORF">VXC91_39650</name>
</gene>
<keyword evidence="4" id="KW-1185">Reference proteome</keyword>
<accession>A0ABU7FVD8</accession>
<organism evidence="3 4">
    <name type="scientific">Streptomyces chiangmaiensis</name>
    <dbReference type="NCBI Taxonomy" id="766497"/>
    <lineage>
        <taxon>Bacteria</taxon>
        <taxon>Bacillati</taxon>
        <taxon>Actinomycetota</taxon>
        <taxon>Actinomycetes</taxon>
        <taxon>Kitasatosporales</taxon>
        <taxon>Streptomycetaceae</taxon>
        <taxon>Streptomyces</taxon>
    </lineage>
</organism>
<proteinExistence type="predicted"/>
<feature type="compositionally biased region" description="Low complexity" evidence="1">
    <location>
        <begin position="83"/>
        <end position="116"/>
    </location>
</feature>
<reference evidence="3" key="1">
    <citation type="submission" date="2024-01" db="EMBL/GenBank/DDBJ databases">
        <title>First draft genome sequence data of TA4-1, the type strain of Gram-positive actinobacterium Streptomyces chiangmaiensis.</title>
        <authorList>
            <person name="Yasawong M."/>
            <person name="Nantapong N."/>
        </authorList>
    </citation>
    <scope>NUCLEOTIDE SEQUENCE</scope>
    <source>
        <strain evidence="3">TA4-1</strain>
    </source>
</reference>
<evidence type="ECO:0000256" key="2">
    <source>
        <dbReference type="SAM" id="Phobius"/>
    </source>
</evidence>
<name>A0ABU7FVD8_9ACTN</name>
<keyword evidence="2" id="KW-0472">Membrane</keyword>
<keyword evidence="2" id="KW-0812">Transmembrane</keyword>
<feature type="compositionally biased region" description="Polar residues" evidence="1">
    <location>
        <begin position="7"/>
        <end position="17"/>
    </location>
</feature>
<protein>
    <submittedName>
        <fullName evidence="3">Uncharacterized protein</fullName>
    </submittedName>
</protein>